<gene>
    <name evidence="1" type="ORF">OPHB3_2415</name>
</gene>
<comment type="caution">
    <text evidence="1">The sequence shown here is derived from an EMBL/GenBank/DDBJ whole genome shotgun (WGS) entry which is preliminary data.</text>
</comment>
<evidence type="ECO:0000313" key="2">
    <source>
        <dbReference type="Proteomes" id="UP000052946"/>
    </source>
</evidence>
<proteinExistence type="predicted"/>
<name>A0A0U9H7X4_9BACI</name>
<organism evidence="1 2">
    <name type="scientific">Oceanobacillus picturae</name>
    <dbReference type="NCBI Taxonomy" id="171693"/>
    <lineage>
        <taxon>Bacteria</taxon>
        <taxon>Bacillati</taxon>
        <taxon>Bacillota</taxon>
        <taxon>Bacilli</taxon>
        <taxon>Bacillales</taxon>
        <taxon>Bacillaceae</taxon>
        <taxon>Oceanobacillus</taxon>
    </lineage>
</organism>
<dbReference type="EMBL" id="BBXV01000027">
    <property type="protein sequence ID" value="GAQ18475.1"/>
    <property type="molecule type" value="Genomic_DNA"/>
</dbReference>
<sequence>MKKLREFNKFDCEAFFKDKDVRVMSHEDWKEYDEDGKNPKVIGTKYKTVIATDRTEYTGAVVAPDLNAGEQVIIKVPQPPKEYKKFSKITFVNPTASVYGTFMSELSVKADDVDIIQPK</sequence>
<reference evidence="2" key="1">
    <citation type="submission" date="2015-07" db="EMBL/GenBank/DDBJ databases">
        <title>Draft Genome Sequence of Oceanobacillus picturae Heshi-B3 that Was Isolated from Fermented Rice Bran with Aging Salted Mackerel, Which Was Named Heshiko as Traditional Fermented Seafood in Japan.</title>
        <authorList>
            <person name="Akuzawa S."/>
            <person name="Nakagawa J."/>
            <person name="Kanekatsu T."/>
            <person name="Kanesaki Y."/>
            <person name="Suzuki T."/>
        </authorList>
    </citation>
    <scope>NUCLEOTIDE SEQUENCE [LARGE SCALE GENOMIC DNA]</scope>
    <source>
        <strain evidence="2">Heshi-B3</strain>
    </source>
</reference>
<accession>A0A0U9H7X4</accession>
<dbReference type="OrthoDB" id="1692166at2"/>
<protein>
    <submittedName>
        <fullName evidence="1">Complement C1q-like protein 4</fullName>
    </submittedName>
</protein>
<evidence type="ECO:0000313" key="1">
    <source>
        <dbReference type="EMBL" id="GAQ18475.1"/>
    </source>
</evidence>
<dbReference type="AlphaFoldDB" id="A0A0U9H7X4"/>
<reference evidence="1 2" key="2">
    <citation type="journal article" date="2016" name="Genome Announc.">
        <title>Draft Genome Sequence of Oceanobacillus picturae Heshi-B3, Isolated from Fermented Rice Bran in a Traditional Japanese Seafood Dish.</title>
        <authorList>
            <person name="Akuzawa S."/>
            <person name="Nagaoka J."/>
            <person name="Kanekatsu M."/>
            <person name="Kanesaki Y."/>
            <person name="Suzuki T."/>
        </authorList>
    </citation>
    <scope>NUCLEOTIDE SEQUENCE [LARGE SCALE GENOMIC DNA]</scope>
    <source>
        <strain evidence="1 2">Heshi-B3</strain>
    </source>
</reference>
<dbReference type="Proteomes" id="UP000052946">
    <property type="component" value="Unassembled WGS sequence"/>
</dbReference>
<dbReference type="RefSeq" id="WP_058950470.1">
    <property type="nucleotide sequence ID" value="NZ_BBXV01000027.1"/>
</dbReference>